<dbReference type="InterPro" id="IPR050688">
    <property type="entry name" value="Zinc_finger/UBP_domain"/>
</dbReference>
<evidence type="ECO:0000256" key="4">
    <source>
        <dbReference type="ARBA" id="ARBA00022833"/>
    </source>
</evidence>
<dbReference type="Proteomes" id="UP000681722">
    <property type="component" value="Unassembled WGS sequence"/>
</dbReference>
<evidence type="ECO:0000256" key="1">
    <source>
        <dbReference type="ARBA" id="ARBA00022723"/>
    </source>
</evidence>
<accession>A0A814FH35</accession>
<dbReference type="EMBL" id="CAJNOQ010002840">
    <property type="protein sequence ID" value="CAF0981754.1"/>
    <property type="molecule type" value="Genomic_DNA"/>
</dbReference>
<feature type="coiled-coil region" evidence="6">
    <location>
        <begin position="575"/>
        <end position="602"/>
    </location>
</feature>
<evidence type="ECO:0000259" key="8">
    <source>
        <dbReference type="PROSITE" id="PS50157"/>
    </source>
</evidence>
<feature type="compositionally biased region" description="Low complexity" evidence="7">
    <location>
        <begin position="254"/>
        <end position="274"/>
    </location>
</feature>
<sequence>MSDATAYICPVCVYNSDNLEDLEAHLSKIVTTNTVKRIKRHSSESLSTTAYINLDDDESSRLENGGEQDEEGDEEDEVDEYERDDMKEEDMTSSSLTCPVCQVNYHRTGHLMRHMKRKHNIENLPTNNNSFLQQQQQHMTNGINQIKEQTFNAAIDLPSASQTSSASGSDSPIITDSITECPYCEYKTNDIEQFKFHIAAHIRDKNYRCLLCNRLYKYRGDCSFHIRRKHHRYSANSNDYIQRFVFDTGDDEGSNNNNNNNNGTSNSNGNGLSGTKDNLANDNDLSMPSRYFGCPYCDYTSNYGGDVRKHQARKHPNVESKVNKIIRQEQEQQQNTELHRNESGSESDNQQCGSNDGEQFQRQEEDMEQPEENERTPDEIEQPKSTVKITKKKTASELFMQNMDQIIQQTNLSLISNFAPVRVFQCSCCHQQGTYKWVVERHIRAKHPDMPDVRVIELPAELAVKLQKITPPLKRFRCSLCPLQSKHTWVIVRHIKHFHTLQTATVLDILPENGTPLVNPKTTNEQFPSGNGEYSDEKILEPSNTDANSSSLSSSYTDTDAKRHSIASKPNLLKVNSIKNNLNTLKEELNDEMDEEEEESDSGYFPVKNNLIIKSEQADFSTMYTCQCSLCDYQSKFPMKIQQHLQEKHGNQMDGHVLTHSTNNNHELNGIRLQQQKMSTKKSTHTKNGTMTTTTIATTKGPIRPLSPSSALAKAKFSPAVEEALLSLQSSKSAGLYAIQPKFGIKRLKCRHCFYRSNWKTDMIRHVRIRHNMTEPDHNKDMIMMTESEARSTIETYENTFGKELRRRTFRTWQDWAKAEKEFTPKDGSLQYSKQSINGNLSSIDHMNYNDGKPHNSLLSKSNNKKTVITHNVPLVSSLSSNIKQQSLEGRLDDNIKRRKVHITTDFIQTEFKQEPPDVVCVLQQQPTQLYSTMQKTSWNDQSLKQLPNYPSNIVNRLLLSSSSSPSQFNLSTQNDGSEDVPLDLSLKTTTKPTTRTESIILETFYDNDEADTSCINDQQQTLSSTSRNLISCSLCPFQHRNSSIMEHHLSLHLQGKGYQCLLCNYTSEIRLKIQKHCLSVHEDPHVQILQTIRNLDAKAIPPSPSVLTHDIDEDEHLCSICPYKCADRQLFEKHLKYHTRLSEYKCNYCNYSANNEYMIKQHELLHKSNSDYDNEEFLELDSELEGVNEIEEKDDNTLYKTTSTTAYEYECPLCGKQQTNLEQFTLHLHSHNQNNNQCPFCSHLSSSNNLIIEHIKLHFNGHLTEPNLLLGIERVKELLEQS</sequence>
<protein>
    <recommendedName>
        <fullName evidence="8">C2H2-type domain-containing protein</fullName>
    </recommendedName>
</protein>
<dbReference type="PANTHER" id="PTHR24403:SF67">
    <property type="entry name" value="FI01116P-RELATED"/>
    <property type="match status" value="1"/>
</dbReference>
<comment type="caution">
    <text evidence="10">The sequence shown here is derived from an EMBL/GenBank/DDBJ whole genome shotgun (WGS) entry which is preliminary data.</text>
</comment>
<keyword evidence="6" id="KW-0175">Coiled coil</keyword>
<feature type="region of interest" description="Disordered" evidence="7">
    <location>
        <begin position="330"/>
        <end position="389"/>
    </location>
</feature>
<dbReference type="InterPro" id="IPR036236">
    <property type="entry name" value="Znf_C2H2_sf"/>
</dbReference>
<keyword evidence="1" id="KW-0479">Metal-binding</keyword>
<dbReference type="GO" id="GO:0008270">
    <property type="term" value="F:zinc ion binding"/>
    <property type="evidence" value="ECO:0007669"/>
    <property type="project" value="UniProtKB-KW"/>
</dbReference>
<dbReference type="GO" id="GO:0010468">
    <property type="term" value="P:regulation of gene expression"/>
    <property type="evidence" value="ECO:0007669"/>
    <property type="project" value="TreeGrafter"/>
</dbReference>
<evidence type="ECO:0000256" key="3">
    <source>
        <dbReference type="ARBA" id="ARBA00022771"/>
    </source>
</evidence>
<evidence type="ECO:0000313" key="10">
    <source>
        <dbReference type="EMBL" id="CAF0981754.1"/>
    </source>
</evidence>
<dbReference type="Proteomes" id="UP000663829">
    <property type="component" value="Unassembled WGS sequence"/>
</dbReference>
<keyword evidence="13" id="KW-1185">Reference proteome</keyword>
<evidence type="ECO:0000313" key="11">
    <source>
        <dbReference type="EMBL" id="CAF3678849.1"/>
    </source>
</evidence>
<feature type="compositionally biased region" description="Acidic residues" evidence="7">
    <location>
        <begin position="66"/>
        <end position="83"/>
    </location>
</feature>
<feature type="compositionally biased region" description="Basic and acidic residues" evidence="7">
    <location>
        <begin position="372"/>
        <end position="382"/>
    </location>
</feature>
<proteinExistence type="predicted"/>
<evidence type="ECO:0000313" key="12">
    <source>
        <dbReference type="EMBL" id="CAF3754290.1"/>
    </source>
</evidence>
<name>A0A814FH35_9BILA</name>
<dbReference type="PROSITE" id="PS50157">
    <property type="entry name" value="ZINC_FINGER_C2H2_2"/>
    <property type="match status" value="2"/>
</dbReference>
<dbReference type="OrthoDB" id="3561125at2759"/>
<evidence type="ECO:0000313" key="13">
    <source>
        <dbReference type="Proteomes" id="UP000663829"/>
    </source>
</evidence>
<dbReference type="GO" id="GO:0005634">
    <property type="term" value="C:nucleus"/>
    <property type="evidence" value="ECO:0007669"/>
    <property type="project" value="TreeGrafter"/>
</dbReference>
<dbReference type="Proteomes" id="UP000677228">
    <property type="component" value="Unassembled WGS sequence"/>
</dbReference>
<feature type="region of interest" description="Disordered" evidence="7">
    <location>
        <begin position="49"/>
        <end position="95"/>
    </location>
</feature>
<dbReference type="SUPFAM" id="SSF57667">
    <property type="entry name" value="beta-beta-alpha zinc fingers"/>
    <property type="match status" value="1"/>
</dbReference>
<dbReference type="SMART" id="SM00355">
    <property type="entry name" value="ZnF_C2H2"/>
    <property type="match status" value="15"/>
</dbReference>
<evidence type="ECO:0000256" key="6">
    <source>
        <dbReference type="SAM" id="Coils"/>
    </source>
</evidence>
<feature type="region of interest" description="Disordered" evidence="7">
    <location>
        <begin position="517"/>
        <end position="563"/>
    </location>
</feature>
<feature type="domain" description="C2H2-type" evidence="8">
    <location>
        <begin position="96"/>
        <end position="124"/>
    </location>
</feature>
<reference evidence="10" key="1">
    <citation type="submission" date="2021-02" db="EMBL/GenBank/DDBJ databases">
        <authorList>
            <person name="Nowell W R."/>
        </authorList>
    </citation>
    <scope>NUCLEOTIDE SEQUENCE</scope>
</reference>
<feature type="compositionally biased region" description="Polar residues" evidence="7">
    <location>
        <begin position="344"/>
        <end position="358"/>
    </location>
</feature>
<keyword evidence="3 5" id="KW-0863">Zinc-finger</keyword>
<feature type="domain" description="C2H2-type" evidence="8">
    <location>
        <begin position="1210"/>
        <end position="1237"/>
    </location>
</feature>
<dbReference type="Gene3D" id="3.30.160.60">
    <property type="entry name" value="Classic Zinc Finger"/>
    <property type="match status" value="5"/>
</dbReference>
<dbReference type="PANTHER" id="PTHR24403">
    <property type="entry name" value="ZINC FINGER PROTEIN"/>
    <property type="match status" value="1"/>
</dbReference>
<dbReference type="EMBL" id="CAJNOK010003345">
    <property type="protein sequence ID" value="CAF0897624.1"/>
    <property type="molecule type" value="Genomic_DNA"/>
</dbReference>
<dbReference type="EMBL" id="CAJOBA010003346">
    <property type="protein sequence ID" value="CAF3678849.1"/>
    <property type="molecule type" value="Genomic_DNA"/>
</dbReference>
<evidence type="ECO:0000256" key="7">
    <source>
        <dbReference type="SAM" id="MobiDB-lite"/>
    </source>
</evidence>
<evidence type="ECO:0000256" key="2">
    <source>
        <dbReference type="ARBA" id="ARBA00022737"/>
    </source>
</evidence>
<evidence type="ECO:0000313" key="9">
    <source>
        <dbReference type="EMBL" id="CAF0897624.1"/>
    </source>
</evidence>
<organism evidence="10 13">
    <name type="scientific">Didymodactylos carnosus</name>
    <dbReference type="NCBI Taxonomy" id="1234261"/>
    <lineage>
        <taxon>Eukaryota</taxon>
        <taxon>Metazoa</taxon>
        <taxon>Spiralia</taxon>
        <taxon>Gnathifera</taxon>
        <taxon>Rotifera</taxon>
        <taxon>Eurotatoria</taxon>
        <taxon>Bdelloidea</taxon>
        <taxon>Philodinida</taxon>
        <taxon>Philodinidae</taxon>
        <taxon>Didymodactylos</taxon>
    </lineage>
</organism>
<dbReference type="InterPro" id="IPR013087">
    <property type="entry name" value="Znf_C2H2_type"/>
</dbReference>
<feature type="region of interest" description="Disordered" evidence="7">
    <location>
        <begin position="247"/>
        <end position="282"/>
    </location>
</feature>
<dbReference type="Proteomes" id="UP000682733">
    <property type="component" value="Unassembled WGS sequence"/>
</dbReference>
<feature type="compositionally biased region" description="Low complexity" evidence="7">
    <location>
        <begin position="543"/>
        <end position="558"/>
    </location>
</feature>
<evidence type="ECO:0000256" key="5">
    <source>
        <dbReference type="PROSITE-ProRule" id="PRU00042"/>
    </source>
</evidence>
<keyword evidence="2" id="KW-0677">Repeat</keyword>
<dbReference type="PROSITE" id="PS00028">
    <property type="entry name" value="ZINC_FINGER_C2H2_1"/>
    <property type="match status" value="2"/>
</dbReference>
<gene>
    <name evidence="10" type="ORF">GPM918_LOCUS12786</name>
    <name evidence="9" type="ORF">OVA965_LOCUS9456</name>
    <name evidence="12" type="ORF">SRO942_LOCUS12786</name>
    <name evidence="11" type="ORF">TMI583_LOCUS9452</name>
</gene>
<dbReference type="EMBL" id="CAJOBC010002840">
    <property type="protein sequence ID" value="CAF3754290.1"/>
    <property type="molecule type" value="Genomic_DNA"/>
</dbReference>
<feature type="compositionally biased region" description="Polar residues" evidence="7">
    <location>
        <begin position="520"/>
        <end position="529"/>
    </location>
</feature>
<keyword evidence="4" id="KW-0862">Zinc</keyword>